<feature type="domain" description="Nitroreductase" evidence="8">
    <location>
        <begin position="10"/>
        <end position="187"/>
    </location>
</feature>
<evidence type="ECO:0000313" key="10">
    <source>
        <dbReference type="Proteomes" id="UP001597532"/>
    </source>
</evidence>
<dbReference type="SUPFAM" id="SSF55469">
    <property type="entry name" value="FMN-dependent nitroreductase-like"/>
    <property type="match status" value="1"/>
</dbReference>
<comment type="caution">
    <text evidence="9">The sequence shown here is derived from an EMBL/GenBank/DDBJ whole genome shotgun (WGS) entry which is preliminary data.</text>
</comment>
<keyword evidence="5" id="KW-0521">NADP</keyword>
<evidence type="ECO:0000256" key="6">
    <source>
        <dbReference type="ARBA" id="ARBA00023002"/>
    </source>
</evidence>
<dbReference type="Proteomes" id="UP001597532">
    <property type="component" value="Unassembled WGS sequence"/>
</dbReference>
<evidence type="ECO:0000256" key="5">
    <source>
        <dbReference type="ARBA" id="ARBA00022857"/>
    </source>
</evidence>
<sequence>MMSNYLDTLNWRYATKKFDTSKKVSPEKLESLLDAISLSASSYGLQPYEIFVIEDKEVREKLRPAAWDQAQITESSHVIILANQSTFGEELVDDYLENVSATRNIPLESLGGRADFMKSKLVTLPESEKASWTARQAYLALGNLLSAAADLKIDSCPMEGFDAPDINEILGLTEKGLNAAVLVAIGYRSEEDTTQHNKKVRKPKKELITHI</sequence>
<dbReference type="InterPro" id="IPR029479">
    <property type="entry name" value="Nitroreductase"/>
</dbReference>
<dbReference type="Gene3D" id="3.40.109.10">
    <property type="entry name" value="NADH Oxidase"/>
    <property type="match status" value="1"/>
</dbReference>
<evidence type="ECO:0000256" key="2">
    <source>
        <dbReference type="ARBA" id="ARBA00007118"/>
    </source>
</evidence>
<proteinExistence type="inferred from homology"/>
<reference evidence="10" key="1">
    <citation type="journal article" date="2019" name="Int. J. Syst. Evol. Microbiol.">
        <title>The Global Catalogue of Microorganisms (GCM) 10K type strain sequencing project: providing services to taxonomists for standard genome sequencing and annotation.</title>
        <authorList>
            <consortium name="The Broad Institute Genomics Platform"/>
            <consortium name="The Broad Institute Genome Sequencing Center for Infectious Disease"/>
            <person name="Wu L."/>
            <person name="Ma J."/>
        </authorList>
    </citation>
    <scope>NUCLEOTIDE SEQUENCE [LARGE SCALE GENOMIC DNA]</scope>
    <source>
        <strain evidence="10">KCTC 52924</strain>
    </source>
</reference>
<dbReference type="PANTHER" id="PTHR43673:SF2">
    <property type="entry name" value="NITROREDUCTASE"/>
    <property type="match status" value="1"/>
</dbReference>
<organism evidence="9 10">
    <name type="scientific">Arenibacter antarcticus</name>
    <dbReference type="NCBI Taxonomy" id="2040469"/>
    <lineage>
        <taxon>Bacteria</taxon>
        <taxon>Pseudomonadati</taxon>
        <taxon>Bacteroidota</taxon>
        <taxon>Flavobacteriia</taxon>
        <taxon>Flavobacteriales</taxon>
        <taxon>Flavobacteriaceae</taxon>
        <taxon>Arenibacter</taxon>
    </lineage>
</organism>
<evidence type="ECO:0000313" key="9">
    <source>
        <dbReference type="EMBL" id="MFD2791591.1"/>
    </source>
</evidence>
<accession>A0ABW5VNQ8</accession>
<dbReference type="EMBL" id="JBHUOK010000033">
    <property type="protein sequence ID" value="MFD2791591.1"/>
    <property type="molecule type" value="Genomic_DNA"/>
</dbReference>
<dbReference type="InterPro" id="IPR000415">
    <property type="entry name" value="Nitroreductase-like"/>
</dbReference>
<keyword evidence="10" id="KW-1185">Reference proteome</keyword>
<dbReference type="InterPro" id="IPR033878">
    <property type="entry name" value="NfsB-like"/>
</dbReference>
<evidence type="ECO:0000256" key="1">
    <source>
        <dbReference type="ARBA" id="ARBA00001917"/>
    </source>
</evidence>
<comment type="cofactor">
    <cofactor evidence="1">
        <name>FMN</name>
        <dbReference type="ChEBI" id="CHEBI:58210"/>
    </cofactor>
</comment>
<dbReference type="CDD" id="cd02149">
    <property type="entry name" value="NfsB-like"/>
    <property type="match status" value="1"/>
</dbReference>
<evidence type="ECO:0000256" key="4">
    <source>
        <dbReference type="ARBA" id="ARBA00022643"/>
    </source>
</evidence>
<keyword evidence="4" id="KW-0288">FMN</keyword>
<keyword evidence="6" id="KW-0560">Oxidoreductase</keyword>
<feature type="region of interest" description="Disordered" evidence="7">
    <location>
        <begin position="192"/>
        <end position="211"/>
    </location>
</feature>
<keyword evidence="3" id="KW-0285">Flavoprotein</keyword>
<name>A0ABW5VNQ8_9FLAO</name>
<evidence type="ECO:0000259" key="8">
    <source>
        <dbReference type="Pfam" id="PF00881"/>
    </source>
</evidence>
<evidence type="ECO:0000256" key="7">
    <source>
        <dbReference type="SAM" id="MobiDB-lite"/>
    </source>
</evidence>
<dbReference type="RefSeq" id="WP_353057512.1">
    <property type="nucleotide sequence ID" value="NZ_CP166679.1"/>
</dbReference>
<dbReference type="PANTHER" id="PTHR43673">
    <property type="entry name" value="NAD(P)H NITROREDUCTASE YDGI-RELATED"/>
    <property type="match status" value="1"/>
</dbReference>
<comment type="similarity">
    <text evidence="2">Belongs to the nitroreductase family.</text>
</comment>
<dbReference type="Pfam" id="PF00881">
    <property type="entry name" value="Nitroreductase"/>
    <property type="match status" value="1"/>
</dbReference>
<gene>
    <name evidence="9" type="ORF">ACFS1K_17620</name>
</gene>
<protein>
    <submittedName>
        <fullName evidence="9">NAD(P)H-dependent oxidoreductase</fullName>
    </submittedName>
</protein>
<evidence type="ECO:0000256" key="3">
    <source>
        <dbReference type="ARBA" id="ARBA00022630"/>
    </source>
</evidence>